<protein>
    <recommendedName>
        <fullName evidence="3">PGF-CTERM sorting domain-containing protein</fullName>
    </recommendedName>
</protein>
<proteinExistence type="predicted"/>
<keyword evidence="1" id="KW-0472">Membrane</keyword>
<organism evidence="2">
    <name type="scientific">Candidatus Methanogaster sp. ANME-2c ERB4</name>
    <dbReference type="NCBI Taxonomy" id="2759911"/>
    <lineage>
        <taxon>Archaea</taxon>
        <taxon>Methanobacteriati</taxon>
        <taxon>Methanobacteriota</taxon>
        <taxon>Stenosarchaea group</taxon>
        <taxon>Methanomicrobia</taxon>
        <taxon>Methanosarcinales</taxon>
        <taxon>ANME-2 cluster</taxon>
        <taxon>Candidatus Methanogasteraceae</taxon>
        <taxon>Candidatus Methanogaster</taxon>
    </lineage>
</organism>
<name>A0A7G9YMW9_9EURY</name>
<evidence type="ECO:0000313" key="2">
    <source>
        <dbReference type="EMBL" id="QNO49353.1"/>
    </source>
</evidence>
<evidence type="ECO:0008006" key="3">
    <source>
        <dbReference type="Google" id="ProtNLM"/>
    </source>
</evidence>
<keyword evidence="1" id="KW-1133">Transmembrane helix</keyword>
<sequence>MKAYITLLLALAIFASPSGLCDTGVDRTISEVSADELEVTLTMDNITICGITETLPDELTYLGTTHPVDAVRVSGQSLSFAVINETSITYQVKSSTSGAQTAITGIWIDLLSNSEGAVGGGALPTGAKDQPSAGTEQPGSTPGFGISVLIVAMMFAALICMRERF</sequence>
<dbReference type="EMBL" id="MT631378">
    <property type="protein sequence ID" value="QNO49353.1"/>
    <property type="molecule type" value="Genomic_DNA"/>
</dbReference>
<feature type="transmembrane region" description="Helical" evidence="1">
    <location>
        <begin position="143"/>
        <end position="161"/>
    </location>
</feature>
<reference evidence="2" key="1">
    <citation type="submission" date="2020-06" db="EMBL/GenBank/DDBJ databases">
        <title>Unique genomic features of the anaerobic methanotrophic archaea.</title>
        <authorList>
            <person name="Chadwick G.L."/>
            <person name="Skennerton C.T."/>
            <person name="Laso-Perez R."/>
            <person name="Leu A.O."/>
            <person name="Speth D.R."/>
            <person name="Yu H."/>
            <person name="Morgan-Lang C."/>
            <person name="Hatzenpichler R."/>
            <person name="Goudeau D."/>
            <person name="Malmstrom R."/>
            <person name="Brazelton W.J."/>
            <person name="Woyke T."/>
            <person name="Hallam S.J."/>
            <person name="Tyson G.W."/>
            <person name="Wegener G."/>
            <person name="Boetius A."/>
            <person name="Orphan V."/>
        </authorList>
    </citation>
    <scope>NUCLEOTIDE SEQUENCE</scope>
</reference>
<dbReference type="AlphaFoldDB" id="A0A7G9YMW9"/>
<keyword evidence="1" id="KW-0812">Transmembrane</keyword>
<evidence type="ECO:0000256" key="1">
    <source>
        <dbReference type="SAM" id="Phobius"/>
    </source>
</evidence>
<gene>
    <name evidence="2" type="ORF">ICHGDBFH_00007</name>
</gene>
<accession>A0A7G9YMW9</accession>